<reference evidence="2 3" key="1">
    <citation type="submission" date="2023-01" db="EMBL/GenBank/DDBJ databases">
        <authorList>
            <person name="Kreplak J."/>
        </authorList>
    </citation>
    <scope>NUCLEOTIDE SEQUENCE [LARGE SCALE GENOMIC DNA]</scope>
</reference>
<organism evidence="2 3">
    <name type="scientific">Vicia faba</name>
    <name type="common">Broad bean</name>
    <name type="synonym">Faba vulgaris</name>
    <dbReference type="NCBI Taxonomy" id="3906"/>
    <lineage>
        <taxon>Eukaryota</taxon>
        <taxon>Viridiplantae</taxon>
        <taxon>Streptophyta</taxon>
        <taxon>Embryophyta</taxon>
        <taxon>Tracheophyta</taxon>
        <taxon>Spermatophyta</taxon>
        <taxon>Magnoliopsida</taxon>
        <taxon>eudicotyledons</taxon>
        <taxon>Gunneridae</taxon>
        <taxon>Pentapetalae</taxon>
        <taxon>rosids</taxon>
        <taxon>fabids</taxon>
        <taxon>Fabales</taxon>
        <taxon>Fabaceae</taxon>
        <taxon>Papilionoideae</taxon>
        <taxon>50 kb inversion clade</taxon>
        <taxon>NPAAA clade</taxon>
        <taxon>Hologalegina</taxon>
        <taxon>IRL clade</taxon>
        <taxon>Fabeae</taxon>
        <taxon>Vicia</taxon>
    </lineage>
</organism>
<dbReference type="PANTHER" id="PTHR12000:SF52">
    <property type="entry name" value="LEGUMAIN PROTEIN-RELATED"/>
    <property type="match status" value="1"/>
</dbReference>
<sequence length="165" mass="18978">MPTTDLRVEDFVQELIAKHESNSYKKMVIYIDANEAGSMFEGHLPNEINVYATTSSVANESSIGFYCPDSPIPTPPEYEVCLGDLYSISWMEDSDISDRSSKTLQQKYSFVRERSIPSHVTKYDYVYFRYLKLKVERAPYGLEDQHNAQKALEVEIAHKKKTTTM</sequence>
<evidence type="ECO:0000256" key="1">
    <source>
        <dbReference type="ARBA" id="ARBA00009941"/>
    </source>
</evidence>
<dbReference type="Pfam" id="PF01650">
    <property type="entry name" value="Peptidase_C13"/>
    <property type="match status" value="1"/>
</dbReference>
<dbReference type="GO" id="GO:0051603">
    <property type="term" value="P:proteolysis involved in protein catabolic process"/>
    <property type="evidence" value="ECO:0007669"/>
    <property type="project" value="TreeGrafter"/>
</dbReference>
<keyword evidence="3" id="KW-1185">Reference proteome</keyword>
<evidence type="ECO:0000313" key="2">
    <source>
        <dbReference type="EMBL" id="CAI8591667.1"/>
    </source>
</evidence>
<dbReference type="Gene3D" id="3.40.50.1460">
    <property type="match status" value="1"/>
</dbReference>
<protein>
    <submittedName>
        <fullName evidence="2">Uncharacterized protein</fullName>
    </submittedName>
</protein>
<dbReference type="GO" id="GO:0004197">
    <property type="term" value="F:cysteine-type endopeptidase activity"/>
    <property type="evidence" value="ECO:0007669"/>
    <property type="project" value="TreeGrafter"/>
</dbReference>
<dbReference type="Proteomes" id="UP001157006">
    <property type="component" value="Chromosome 1S"/>
</dbReference>
<evidence type="ECO:0000313" key="3">
    <source>
        <dbReference type="Proteomes" id="UP001157006"/>
    </source>
</evidence>
<accession>A0AAV0Z1R5</accession>
<gene>
    <name evidence="2" type="ORF">VFH_I002040</name>
</gene>
<dbReference type="InterPro" id="IPR001096">
    <property type="entry name" value="Peptidase_C13"/>
</dbReference>
<dbReference type="GO" id="GO:0005773">
    <property type="term" value="C:vacuole"/>
    <property type="evidence" value="ECO:0007669"/>
    <property type="project" value="GOC"/>
</dbReference>
<dbReference type="AlphaFoldDB" id="A0AAV0Z1R5"/>
<proteinExistence type="inferred from homology"/>
<dbReference type="EMBL" id="OX451735">
    <property type="protein sequence ID" value="CAI8591667.1"/>
    <property type="molecule type" value="Genomic_DNA"/>
</dbReference>
<dbReference type="PANTHER" id="PTHR12000">
    <property type="entry name" value="HEMOGLOBINASE FAMILY MEMBER"/>
    <property type="match status" value="1"/>
</dbReference>
<name>A0AAV0Z1R5_VICFA</name>
<dbReference type="GO" id="GO:0006624">
    <property type="term" value="P:vacuolar protein processing"/>
    <property type="evidence" value="ECO:0007669"/>
    <property type="project" value="TreeGrafter"/>
</dbReference>
<comment type="similarity">
    <text evidence="1">Belongs to the peptidase C13 family.</text>
</comment>